<evidence type="ECO:0000256" key="1">
    <source>
        <dbReference type="ARBA" id="ARBA00006047"/>
    </source>
</evidence>
<dbReference type="EMBL" id="DVJS01000057">
    <property type="protein sequence ID" value="HIS96840.1"/>
    <property type="molecule type" value="Genomic_DNA"/>
</dbReference>
<sequence length="242" mass="26562">MSVYFGGRCDEVWTNTGLAVTYKDRLEVTAVRVGDTFRAEARSSARSGDVKADYNESARSAELASKLNAGQVPQLTAAYFQAAATAAEAFLWMRDTRLLPGLLQRQLGGGLDALILPEVLRLLLDEHGASWESAVELVGRCFTLRPDEGARDARVPAGAIAALQPRDAELIRAVNEKLCGRFWDIWPGDWLRIGANAVIRDEEVDLMTLSAALCGRINCTKERRAGSFRAMYILTPAKFIDI</sequence>
<accession>A0A9D1G3V7</accession>
<dbReference type="SUPFAM" id="SSF53756">
    <property type="entry name" value="UDP-Glycosyltransferase/glycogen phosphorylase"/>
    <property type="match status" value="1"/>
</dbReference>
<dbReference type="GO" id="GO:0005975">
    <property type="term" value="P:carbohydrate metabolic process"/>
    <property type="evidence" value="ECO:0007669"/>
    <property type="project" value="InterPro"/>
</dbReference>
<proteinExistence type="inferred from homology"/>
<dbReference type="Pfam" id="PF00343">
    <property type="entry name" value="Phosphorylase"/>
    <property type="match status" value="1"/>
</dbReference>
<reference evidence="2" key="2">
    <citation type="journal article" date="2021" name="PeerJ">
        <title>Extensive microbial diversity within the chicken gut microbiome revealed by metagenomics and culture.</title>
        <authorList>
            <person name="Gilroy R."/>
            <person name="Ravi A."/>
            <person name="Getino M."/>
            <person name="Pursley I."/>
            <person name="Horton D.L."/>
            <person name="Alikhan N.F."/>
            <person name="Baker D."/>
            <person name="Gharbi K."/>
            <person name="Hall N."/>
            <person name="Watson M."/>
            <person name="Adriaenssens E.M."/>
            <person name="Foster-Nyarko E."/>
            <person name="Jarju S."/>
            <person name="Secka A."/>
            <person name="Antonio M."/>
            <person name="Oren A."/>
            <person name="Chaudhuri R.R."/>
            <person name="La Ragione R."/>
            <person name="Hildebrand F."/>
            <person name="Pallen M.J."/>
        </authorList>
    </citation>
    <scope>NUCLEOTIDE SEQUENCE</scope>
    <source>
        <strain evidence="2">ChiHecec3B27-6122</strain>
    </source>
</reference>
<organism evidence="2 3">
    <name type="scientific">Candidatus Scatomorpha pullistercoris</name>
    <dbReference type="NCBI Taxonomy" id="2840929"/>
    <lineage>
        <taxon>Bacteria</taxon>
        <taxon>Bacillati</taxon>
        <taxon>Bacillota</taxon>
        <taxon>Clostridia</taxon>
        <taxon>Eubacteriales</taxon>
        <taxon>Candidatus Scatomorpha</taxon>
    </lineage>
</organism>
<comment type="caution">
    <text evidence="2">The sequence shown here is derived from an EMBL/GenBank/DDBJ whole genome shotgun (WGS) entry which is preliminary data.</text>
</comment>
<dbReference type="AlphaFoldDB" id="A0A9D1G3V7"/>
<evidence type="ECO:0000313" key="2">
    <source>
        <dbReference type="EMBL" id="HIS96840.1"/>
    </source>
</evidence>
<protein>
    <submittedName>
        <fullName evidence="2">Glycogen/starch/alpha-glucan phosphorylase</fullName>
    </submittedName>
</protein>
<name>A0A9D1G3V7_9FIRM</name>
<comment type="similarity">
    <text evidence="1">Belongs to the glycogen phosphorylase family.</text>
</comment>
<evidence type="ECO:0000313" key="3">
    <source>
        <dbReference type="Proteomes" id="UP000886876"/>
    </source>
</evidence>
<dbReference type="Gene3D" id="3.40.50.2000">
    <property type="entry name" value="Glycogen Phosphorylase B"/>
    <property type="match status" value="1"/>
</dbReference>
<dbReference type="GO" id="GO:0008184">
    <property type="term" value="F:glycogen phosphorylase activity"/>
    <property type="evidence" value="ECO:0007669"/>
    <property type="project" value="InterPro"/>
</dbReference>
<dbReference type="Proteomes" id="UP000886876">
    <property type="component" value="Unassembled WGS sequence"/>
</dbReference>
<reference evidence="2" key="1">
    <citation type="submission" date="2020-10" db="EMBL/GenBank/DDBJ databases">
        <authorList>
            <person name="Gilroy R."/>
        </authorList>
    </citation>
    <scope>NUCLEOTIDE SEQUENCE</scope>
    <source>
        <strain evidence="2">ChiHecec3B27-6122</strain>
    </source>
</reference>
<gene>
    <name evidence="2" type="ORF">IAD42_02575</name>
</gene>
<dbReference type="InterPro" id="IPR000811">
    <property type="entry name" value="Glyco_trans_35"/>
</dbReference>